<comment type="caution">
    <text evidence="3">The sequence shown here is derived from an EMBL/GenBank/DDBJ whole genome shotgun (WGS) entry which is preliminary data.</text>
</comment>
<dbReference type="PANTHER" id="PTHR45947:SF14">
    <property type="entry name" value="SLL1723 PROTEIN"/>
    <property type="match status" value="1"/>
</dbReference>
<evidence type="ECO:0000259" key="2">
    <source>
        <dbReference type="Pfam" id="PF13439"/>
    </source>
</evidence>
<feature type="domain" description="Glycosyl transferase family 1" evidence="1">
    <location>
        <begin position="180"/>
        <end position="340"/>
    </location>
</feature>
<dbReference type="SUPFAM" id="SSF53756">
    <property type="entry name" value="UDP-Glycosyltransferase/glycogen phosphorylase"/>
    <property type="match status" value="1"/>
</dbReference>
<protein>
    <recommendedName>
        <fullName evidence="5">Glycosyl transferase family 1</fullName>
    </recommendedName>
</protein>
<evidence type="ECO:0000313" key="3">
    <source>
        <dbReference type="EMBL" id="RCK54046.1"/>
    </source>
</evidence>
<dbReference type="Pfam" id="PF00534">
    <property type="entry name" value="Glycos_transf_1"/>
    <property type="match status" value="1"/>
</dbReference>
<dbReference type="Gene3D" id="3.40.50.2000">
    <property type="entry name" value="Glycogen Phosphorylase B"/>
    <property type="match status" value="2"/>
</dbReference>
<dbReference type="Pfam" id="PF13439">
    <property type="entry name" value="Glyco_transf_4"/>
    <property type="match status" value="1"/>
</dbReference>
<dbReference type="OrthoDB" id="9781738at2"/>
<gene>
    <name evidence="3" type="ORF">TH25_01485</name>
</gene>
<evidence type="ECO:0000259" key="1">
    <source>
        <dbReference type="Pfam" id="PF00534"/>
    </source>
</evidence>
<dbReference type="RefSeq" id="WP_114086626.1">
    <property type="nucleotide sequence ID" value="NZ_JPWH01000001.1"/>
</dbReference>
<organism evidence="3 4">
    <name type="scientific">Thalassospira profundimaris</name>
    <dbReference type="NCBI Taxonomy" id="502049"/>
    <lineage>
        <taxon>Bacteria</taxon>
        <taxon>Pseudomonadati</taxon>
        <taxon>Pseudomonadota</taxon>
        <taxon>Alphaproteobacteria</taxon>
        <taxon>Rhodospirillales</taxon>
        <taxon>Thalassospiraceae</taxon>
        <taxon>Thalassospira</taxon>
    </lineage>
</organism>
<sequence length="367" mass="41102">MKIMMVIKGLHQAVGGAENVFCEIATYLNSKHTVISLTSDAIGQEPFYPFPPKIERISMGIGDPHEPSNAIVLIRRTIELRKKIIQYKPDVVLAFMHSSFIPVSLALVGSGIPVIACEHTSIEHYKNRPIERLLYWIALPFLRHITIPMESVRAEYPASIRKKMTVISNPVNTKSQSFVPFFQRKKRIISIGRFDESKGHQVLLEAFASIADENPQWDLRILGDGPLRPRLLHRVKELKLESRVAMPGITHPVEPELQKAQIFALASRYESFGIVLVEAMSAGIPCVAFADCPGVNSLIQNSKTGLLASGPMTPETLAASLRNLIKNDEFRKKLGESAKDDVLEKFNIKTIGARLEKLIYESTRKEK</sequence>
<dbReference type="CDD" id="cd03820">
    <property type="entry name" value="GT4_AmsD-like"/>
    <property type="match status" value="1"/>
</dbReference>
<name>A0A367XK62_9PROT</name>
<evidence type="ECO:0008006" key="5">
    <source>
        <dbReference type="Google" id="ProtNLM"/>
    </source>
</evidence>
<accession>A0A367XK62</accession>
<proteinExistence type="predicted"/>
<dbReference type="InterPro" id="IPR028098">
    <property type="entry name" value="Glyco_trans_4-like_N"/>
</dbReference>
<dbReference type="PANTHER" id="PTHR45947">
    <property type="entry name" value="SULFOQUINOVOSYL TRANSFERASE SQD2"/>
    <property type="match status" value="1"/>
</dbReference>
<dbReference type="InterPro" id="IPR001296">
    <property type="entry name" value="Glyco_trans_1"/>
</dbReference>
<feature type="domain" description="Glycosyltransferase subfamily 4-like N-terminal" evidence="2">
    <location>
        <begin position="14"/>
        <end position="174"/>
    </location>
</feature>
<dbReference type="InterPro" id="IPR050194">
    <property type="entry name" value="Glycosyltransferase_grp1"/>
</dbReference>
<dbReference type="Proteomes" id="UP000252517">
    <property type="component" value="Unassembled WGS sequence"/>
</dbReference>
<reference evidence="3 4" key="1">
    <citation type="submission" date="2014-07" db="EMBL/GenBank/DDBJ databases">
        <title>Draft genome sequence of Thalassospira profundimaris S25-3-2.</title>
        <authorList>
            <person name="Lai Q."/>
            <person name="Shao Z."/>
        </authorList>
    </citation>
    <scope>NUCLEOTIDE SEQUENCE [LARGE SCALE GENOMIC DNA]</scope>
    <source>
        <strain evidence="3 4">S25-3-2</strain>
    </source>
</reference>
<dbReference type="GO" id="GO:0016757">
    <property type="term" value="F:glycosyltransferase activity"/>
    <property type="evidence" value="ECO:0007669"/>
    <property type="project" value="InterPro"/>
</dbReference>
<dbReference type="AlphaFoldDB" id="A0A367XK62"/>
<dbReference type="EMBL" id="JPWH01000001">
    <property type="protein sequence ID" value="RCK54046.1"/>
    <property type="molecule type" value="Genomic_DNA"/>
</dbReference>
<evidence type="ECO:0000313" key="4">
    <source>
        <dbReference type="Proteomes" id="UP000252517"/>
    </source>
</evidence>